<dbReference type="NCBIfam" id="NF045963">
    <property type="entry name" value="MAG3240_fam"/>
    <property type="match status" value="1"/>
</dbReference>
<dbReference type="AlphaFoldDB" id="A0A5B8JXD8"/>
<keyword evidence="2" id="KW-1185">Reference proteome</keyword>
<dbReference type="PROSITE" id="PS51257">
    <property type="entry name" value="PROKAR_LIPOPROTEIN"/>
    <property type="match status" value="1"/>
</dbReference>
<evidence type="ECO:0000313" key="2">
    <source>
        <dbReference type="Proteomes" id="UP000318927"/>
    </source>
</evidence>
<sequence>MKSKLLFLYGLTSLSSIPTLISISCNQQKNIFVESFSYKNFTKNQLITLNNKTEFSSIFNQVDSKKINKFINNLKETNEYQQIDFDTVIKQYSASDLIHNSLLSRNRIISSLYPNQQFIPEIQLIVYEIFDNFDYYKNIYPNLINIKNIRSISYAQNTEQIFYLENLIALHLNKFNIDNKIINVKLTEIKSIENNTGISFKVILNNEIIEQEFYLKGFFSYKNINKNYNFEDTENNLRFNEYLSEIKINFTDKKFNIINFDSLVDNPKNSYNLLAFVKLLTDYSNTIEIEVPEYRKNIDKSYELIFNPNKTSLTQSMHQDYFFTVKVTKIDGEVQYFDFNSINFTNHYHLFNGYRDMDDKRYAFPSTTVISFENDINAFVQTKINQVIIDTFNKFENSLLVFNNKKMSEIEAYEFIKYMPESIKFIEFEIYREIIQYFPVTTLKNYLADIKLTNLTLDKSIAGKIYFNIDLLNNQKQSLIDEETKKITFEIAGFKGYKNI</sequence>
<gene>
    <name evidence="1" type="ORF">FRW55_01895</name>
</gene>
<dbReference type="EMBL" id="CP042295">
    <property type="protein sequence ID" value="QDY86909.1"/>
    <property type="molecule type" value="Genomic_DNA"/>
</dbReference>
<protein>
    <recommendedName>
        <fullName evidence="3">Lipoprotein</fullName>
    </recommendedName>
</protein>
<name>A0A5B8JXD8_9MOLU</name>
<reference evidence="1 2" key="1">
    <citation type="journal article" date="2019" name="Microbiol. Resour. Announc.">
        <title>Complete Genome Sequences of Three Mycoplasma anserisalpingitis (Mycoplasma sp. 1220) Strains.</title>
        <authorList>
            <person name="Grozner D."/>
            <person name="Forro B."/>
            <person name="Kovacs A.B."/>
            <person name="Marton S."/>
            <person name="Banyai K."/>
            <person name="Kreizinger Z."/>
            <person name="Sulyok K.M."/>
            <person name="Gyuranecz M."/>
        </authorList>
    </citation>
    <scope>NUCLEOTIDE SEQUENCE [LARGE SCALE GENOMIC DNA]</scope>
    <source>
        <strain evidence="1 2">ATCC:BAA-2147</strain>
    </source>
</reference>
<accession>A0A5B8JXD8</accession>
<proteinExistence type="predicted"/>
<dbReference type="Proteomes" id="UP000318927">
    <property type="component" value="Chromosome"/>
</dbReference>
<dbReference type="RefSeq" id="WP_146368497.1">
    <property type="nucleotide sequence ID" value="NZ_CP042295.1"/>
</dbReference>
<organism evidence="1 2">
    <name type="scientific">Mycoplasma anserisalpingitidis</name>
    <dbReference type="NCBI Taxonomy" id="519450"/>
    <lineage>
        <taxon>Bacteria</taxon>
        <taxon>Bacillati</taxon>
        <taxon>Mycoplasmatota</taxon>
        <taxon>Mollicutes</taxon>
        <taxon>Mycoplasmataceae</taxon>
        <taxon>Mycoplasma</taxon>
    </lineage>
</organism>
<evidence type="ECO:0008006" key="3">
    <source>
        <dbReference type="Google" id="ProtNLM"/>
    </source>
</evidence>
<evidence type="ECO:0000313" key="1">
    <source>
        <dbReference type="EMBL" id="QDY86909.1"/>
    </source>
</evidence>
<dbReference type="KEGG" id="mans:FRW55_01895"/>
<dbReference type="OrthoDB" id="393896at2"/>